<evidence type="ECO:0000259" key="7">
    <source>
        <dbReference type="PROSITE" id="PS50887"/>
    </source>
</evidence>
<dbReference type="PANTHER" id="PTHR45138:SF9">
    <property type="entry name" value="DIGUANYLATE CYCLASE DGCM-RELATED"/>
    <property type="match status" value="1"/>
</dbReference>
<feature type="transmembrane region" description="Helical" evidence="5">
    <location>
        <begin position="189"/>
        <end position="210"/>
    </location>
</feature>
<dbReference type="InterPro" id="IPR050469">
    <property type="entry name" value="Diguanylate_Cyclase"/>
</dbReference>
<evidence type="ECO:0000256" key="1">
    <source>
        <dbReference type="ARBA" id="ARBA00001946"/>
    </source>
</evidence>
<feature type="transmembrane region" description="Helical" evidence="5">
    <location>
        <begin position="252"/>
        <end position="271"/>
    </location>
</feature>
<feature type="transmembrane region" description="Helical" evidence="5">
    <location>
        <begin position="337"/>
        <end position="355"/>
    </location>
</feature>
<dbReference type="Pfam" id="PF07696">
    <property type="entry name" value="7TMR-DISMED2"/>
    <property type="match status" value="1"/>
</dbReference>
<keyword evidence="9" id="KW-1185">Reference proteome</keyword>
<evidence type="ECO:0000256" key="5">
    <source>
        <dbReference type="SAM" id="Phobius"/>
    </source>
</evidence>
<comment type="catalytic activity">
    <reaction evidence="3">
        <text>2 GTP = 3',3'-c-di-GMP + 2 diphosphate</text>
        <dbReference type="Rhea" id="RHEA:24898"/>
        <dbReference type="ChEBI" id="CHEBI:33019"/>
        <dbReference type="ChEBI" id="CHEBI:37565"/>
        <dbReference type="ChEBI" id="CHEBI:58805"/>
        <dbReference type="EC" id="2.7.7.65"/>
    </reaction>
</comment>
<dbReference type="RefSeq" id="WP_188693531.1">
    <property type="nucleotide sequence ID" value="NZ_BMLS01000002.1"/>
</dbReference>
<comment type="cofactor">
    <cofactor evidence="1">
        <name>Mg(2+)</name>
        <dbReference type="ChEBI" id="CHEBI:18420"/>
    </cofactor>
</comment>
<dbReference type="Pfam" id="PF07695">
    <property type="entry name" value="7TMR-DISM_7TM"/>
    <property type="match status" value="1"/>
</dbReference>
<gene>
    <name evidence="8" type="ORF">GCM10010982_18280</name>
</gene>
<keyword evidence="5" id="KW-1133">Transmembrane helix</keyword>
<dbReference type="GO" id="GO:0005886">
    <property type="term" value="C:plasma membrane"/>
    <property type="evidence" value="ECO:0007669"/>
    <property type="project" value="TreeGrafter"/>
</dbReference>
<dbReference type="InterPro" id="IPR011622">
    <property type="entry name" value="7TMR_DISM_rcpt_extracell_dom2"/>
</dbReference>
<dbReference type="EMBL" id="BMLS01000002">
    <property type="protein sequence ID" value="GGO68716.1"/>
    <property type="molecule type" value="Genomic_DNA"/>
</dbReference>
<feature type="signal peptide" evidence="6">
    <location>
        <begin position="1"/>
        <end position="22"/>
    </location>
</feature>
<feature type="chain" id="PRO_5037019081" description="diguanylate cyclase" evidence="6">
    <location>
        <begin position="23"/>
        <end position="603"/>
    </location>
</feature>
<dbReference type="InterPro" id="IPR000160">
    <property type="entry name" value="GGDEF_dom"/>
</dbReference>
<sequence length="603" mass="68001">MNKLARRLLGLCVLLLSLSAYGASVPPKALDVAQVKNTDDAYQILHDHADSYSIESLLAAPNEVQWQDYQGQVSRGVLTHPVWMRFSLFNSDNEQTQYILEHTDPGPFRIDLYLVDSNGELVSSHYYHRELPYWERPFPNPGPTFSLDLKTGQNYIVYARIQATFGGLFSQFALWTPEDFVRYETLETMLYGGAYTAFMLFSFLSLLVFFAIRERTFLSYSALTFTSCMLLMNLDAHWAVLFQASGAPVGNATFWGGIYYFAALTFVRDYLKLNLVMPVASKIYRGLMVFGPVIIGLGLLGYAKAAGAFMMLTGPVLLTIPFLALYLCVVKKRNVKLFTLAWFIYGTAILIQFGLRQVGLIEHQPLTIYTGVIGGVIEMCLLAVSMGFKILEIKNQRDQVREAYVAQLESFSEQLEHQVKEKTRELEVARSLAEKEARTDALTRLYNRRAFEELAGQKFSNVTRHRKMLATILVDIDKFKQVNDKLGHKGGDLVLKAVAEALHSLVRESDVLARIGGEEFAILAETEDLNGAFQFCERLRRSVAELEISVDEQTLVTSISLGCYCCYAPQDLSLMLSRADIAMYQSKQLGRNRTTLWQPAKTG</sequence>
<protein>
    <recommendedName>
        <fullName evidence="2">diguanylate cyclase</fullName>
        <ecNumber evidence="2">2.7.7.65</ecNumber>
    </recommendedName>
</protein>
<keyword evidence="6" id="KW-0732">Signal</keyword>
<dbReference type="GO" id="GO:0016301">
    <property type="term" value="F:kinase activity"/>
    <property type="evidence" value="ECO:0007669"/>
    <property type="project" value="UniProtKB-KW"/>
</dbReference>
<feature type="transmembrane region" description="Helical" evidence="5">
    <location>
        <begin position="283"/>
        <end position="303"/>
    </location>
</feature>
<dbReference type="NCBIfam" id="TIGR00254">
    <property type="entry name" value="GGDEF"/>
    <property type="match status" value="1"/>
</dbReference>
<dbReference type="EC" id="2.7.7.65" evidence="2"/>
<evidence type="ECO:0000313" key="9">
    <source>
        <dbReference type="Proteomes" id="UP000606935"/>
    </source>
</evidence>
<dbReference type="Gene3D" id="3.30.70.270">
    <property type="match status" value="1"/>
</dbReference>
<evidence type="ECO:0000313" key="8">
    <source>
        <dbReference type="EMBL" id="GGO68716.1"/>
    </source>
</evidence>
<dbReference type="PROSITE" id="PS50887">
    <property type="entry name" value="GGDEF"/>
    <property type="match status" value="1"/>
</dbReference>
<evidence type="ECO:0000256" key="4">
    <source>
        <dbReference type="SAM" id="Coils"/>
    </source>
</evidence>
<feature type="transmembrane region" description="Helical" evidence="5">
    <location>
        <begin position="217"/>
        <end position="240"/>
    </location>
</feature>
<dbReference type="CDD" id="cd01949">
    <property type="entry name" value="GGDEF"/>
    <property type="match status" value="1"/>
</dbReference>
<dbReference type="PANTHER" id="PTHR45138">
    <property type="entry name" value="REGULATORY COMPONENTS OF SENSORY TRANSDUCTION SYSTEM"/>
    <property type="match status" value="1"/>
</dbReference>
<dbReference type="GO" id="GO:0043709">
    <property type="term" value="P:cell adhesion involved in single-species biofilm formation"/>
    <property type="evidence" value="ECO:0007669"/>
    <property type="project" value="TreeGrafter"/>
</dbReference>
<dbReference type="FunFam" id="3.30.70.270:FF:000001">
    <property type="entry name" value="Diguanylate cyclase domain protein"/>
    <property type="match status" value="1"/>
</dbReference>
<organism evidence="8 9">
    <name type="scientific">Bowmanella pacifica</name>
    <dbReference type="NCBI Taxonomy" id="502051"/>
    <lineage>
        <taxon>Bacteria</taxon>
        <taxon>Pseudomonadati</taxon>
        <taxon>Pseudomonadota</taxon>
        <taxon>Gammaproteobacteria</taxon>
        <taxon>Alteromonadales</taxon>
        <taxon>Alteromonadaceae</taxon>
        <taxon>Bowmanella</taxon>
    </lineage>
</organism>
<name>A0A917YZC1_9ALTE</name>
<dbReference type="GO" id="GO:1902201">
    <property type="term" value="P:negative regulation of bacterial-type flagellum-dependent cell motility"/>
    <property type="evidence" value="ECO:0007669"/>
    <property type="project" value="TreeGrafter"/>
</dbReference>
<keyword evidence="5" id="KW-0812">Transmembrane</keyword>
<keyword evidence="5" id="KW-0472">Membrane</keyword>
<keyword evidence="8" id="KW-0808">Transferase</keyword>
<dbReference type="GO" id="GO:0052621">
    <property type="term" value="F:diguanylate cyclase activity"/>
    <property type="evidence" value="ECO:0007669"/>
    <property type="project" value="UniProtKB-EC"/>
</dbReference>
<reference evidence="8" key="2">
    <citation type="submission" date="2020-09" db="EMBL/GenBank/DDBJ databases">
        <authorList>
            <person name="Sun Q."/>
            <person name="Zhou Y."/>
        </authorList>
    </citation>
    <scope>NUCLEOTIDE SEQUENCE</scope>
    <source>
        <strain evidence="8">CGMCC 1.7086</strain>
    </source>
</reference>
<feature type="transmembrane region" description="Helical" evidence="5">
    <location>
        <begin position="367"/>
        <end position="391"/>
    </location>
</feature>
<evidence type="ECO:0000256" key="6">
    <source>
        <dbReference type="SAM" id="SignalP"/>
    </source>
</evidence>
<dbReference type="InterPro" id="IPR011623">
    <property type="entry name" value="7TMR_DISM_rcpt_extracell_dom1"/>
</dbReference>
<feature type="coiled-coil region" evidence="4">
    <location>
        <begin position="405"/>
        <end position="432"/>
    </location>
</feature>
<feature type="domain" description="GGDEF" evidence="7">
    <location>
        <begin position="467"/>
        <end position="599"/>
    </location>
</feature>
<dbReference type="InterPro" id="IPR043128">
    <property type="entry name" value="Rev_trsase/Diguanyl_cyclase"/>
</dbReference>
<evidence type="ECO:0000256" key="3">
    <source>
        <dbReference type="ARBA" id="ARBA00034247"/>
    </source>
</evidence>
<dbReference type="InterPro" id="IPR029787">
    <property type="entry name" value="Nucleotide_cyclase"/>
</dbReference>
<dbReference type="Gene3D" id="2.60.40.2380">
    <property type="match status" value="1"/>
</dbReference>
<keyword evidence="4" id="KW-0175">Coiled coil</keyword>
<dbReference type="Pfam" id="PF00990">
    <property type="entry name" value="GGDEF"/>
    <property type="match status" value="1"/>
</dbReference>
<dbReference type="Proteomes" id="UP000606935">
    <property type="component" value="Unassembled WGS sequence"/>
</dbReference>
<comment type="caution">
    <text evidence="8">The sequence shown here is derived from an EMBL/GenBank/DDBJ whole genome shotgun (WGS) entry which is preliminary data.</text>
</comment>
<feature type="transmembrane region" description="Helical" evidence="5">
    <location>
        <begin position="309"/>
        <end position="330"/>
    </location>
</feature>
<dbReference type="SMART" id="SM00267">
    <property type="entry name" value="GGDEF"/>
    <property type="match status" value="1"/>
</dbReference>
<reference evidence="8" key="1">
    <citation type="journal article" date="2014" name="Int. J. Syst. Evol. Microbiol.">
        <title>Complete genome sequence of Corynebacterium casei LMG S-19264T (=DSM 44701T), isolated from a smear-ripened cheese.</title>
        <authorList>
            <consortium name="US DOE Joint Genome Institute (JGI-PGF)"/>
            <person name="Walter F."/>
            <person name="Albersmeier A."/>
            <person name="Kalinowski J."/>
            <person name="Ruckert C."/>
        </authorList>
    </citation>
    <scope>NUCLEOTIDE SEQUENCE</scope>
    <source>
        <strain evidence="8">CGMCC 1.7086</strain>
    </source>
</reference>
<keyword evidence="8" id="KW-0418">Kinase</keyword>
<dbReference type="SUPFAM" id="SSF55073">
    <property type="entry name" value="Nucleotide cyclase"/>
    <property type="match status" value="1"/>
</dbReference>
<evidence type="ECO:0000256" key="2">
    <source>
        <dbReference type="ARBA" id="ARBA00012528"/>
    </source>
</evidence>
<dbReference type="AlphaFoldDB" id="A0A917YZC1"/>
<proteinExistence type="predicted"/>
<accession>A0A917YZC1</accession>